<dbReference type="AlphaFoldDB" id="A0AA96LBI3"/>
<dbReference type="KEGG" id="paun:MJA45_21095"/>
<evidence type="ECO:0000313" key="2">
    <source>
        <dbReference type="Proteomes" id="UP001305702"/>
    </source>
</evidence>
<dbReference type="EMBL" id="CP130318">
    <property type="protein sequence ID" value="WNQ10098.1"/>
    <property type="molecule type" value="Genomic_DNA"/>
</dbReference>
<dbReference type="RefSeq" id="WP_315603872.1">
    <property type="nucleotide sequence ID" value="NZ_CP130318.1"/>
</dbReference>
<reference evidence="1 2" key="1">
    <citation type="submission" date="2022-02" db="EMBL/GenBank/DDBJ databases">
        <title>Paenibacillus sp. MBLB1776 Whole Genome Shotgun Sequencing.</title>
        <authorList>
            <person name="Hwang C.Y."/>
            <person name="Cho E.-S."/>
            <person name="Seo M.-J."/>
        </authorList>
    </citation>
    <scope>NUCLEOTIDE SEQUENCE [LARGE SCALE GENOMIC DNA]</scope>
    <source>
        <strain evidence="1 2">MBLB1776</strain>
    </source>
</reference>
<sequence length="155" mass="18183">MEESLSGLKLVPHHLLAERLETIRELEADALESYEVMKDKVTGEHYLVYRYIHRDIAQGGEEEKYHHLMPVDSDEVLGLLFGEQSYRYPEQWTKPYLRNGGQGDSYVWFDPANVESYNEYEQLGHEVMKKLAEFKKSGQLDEESVRKLMNDLDKL</sequence>
<evidence type="ECO:0000313" key="1">
    <source>
        <dbReference type="EMBL" id="WNQ10098.1"/>
    </source>
</evidence>
<proteinExistence type="predicted"/>
<keyword evidence="2" id="KW-1185">Reference proteome</keyword>
<name>A0AA96LBI3_9BACL</name>
<accession>A0AA96LBI3</accession>
<organism evidence="1 2">
    <name type="scientific">Paenibacillus aurantius</name>
    <dbReference type="NCBI Taxonomy" id="2918900"/>
    <lineage>
        <taxon>Bacteria</taxon>
        <taxon>Bacillati</taxon>
        <taxon>Bacillota</taxon>
        <taxon>Bacilli</taxon>
        <taxon>Bacillales</taxon>
        <taxon>Paenibacillaceae</taxon>
        <taxon>Paenibacillus</taxon>
    </lineage>
</organism>
<protein>
    <submittedName>
        <fullName evidence="1">Uncharacterized protein</fullName>
    </submittedName>
</protein>
<dbReference type="Proteomes" id="UP001305702">
    <property type="component" value="Chromosome"/>
</dbReference>
<gene>
    <name evidence="1" type="ORF">MJA45_21095</name>
</gene>